<evidence type="ECO:0000313" key="1">
    <source>
        <dbReference type="EMBL" id="MFC7357328.1"/>
    </source>
</evidence>
<dbReference type="Gene3D" id="3.40.50.1240">
    <property type="entry name" value="Phosphoglycerate mutase-like"/>
    <property type="match status" value="1"/>
</dbReference>
<organism evidence="1 2">
    <name type="scientific">Jejudonia soesokkakensis</name>
    <dbReference type="NCBI Taxonomy" id="1323432"/>
    <lineage>
        <taxon>Bacteria</taxon>
        <taxon>Pseudomonadati</taxon>
        <taxon>Bacteroidota</taxon>
        <taxon>Flavobacteriia</taxon>
        <taxon>Flavobacteriales</taxon>
        <taxon>Flavobacteriaceae</taxon>
        <taxon>Jejudonia</taxon>
    </lineage>
</organism>
<keyword evidence="2" id="KW-1185">Reference proteome</keyword>
<dbReference type="CDD" id="cd07040">
    <property type="entry name" value="HP"/>
    <property type="match status" value="1"/>
</dbReference>
<dbReference type="Pfam" id="PF00300">
    <property type="entry name" value="His_Phos_1"/>
    <property type="match status" value="1"/>
</dbReference>
<dbReference type="PANTHER" id="PTHR47623:SF1">
    <property type="entry name" value="OS09G0287300 PROTEIN"/>
    <property type="match status" value="1"/>
</dbReference>
<dbReference type="Proteomes" id="UP001596415">
    <property type="component" value="Unassembled WGS sequence"/>
</dbReference>
<accession>A0ABW2MUI4</accession>
<comment type="caution">
    <text evidence="1">The sequence shown here is derived from an EMBL/GenBank/DDBJ whole genome shotgun (WGS) entry which is preliminary data.</text>
</comment>
<dbReference type="InterPro" id="IPR013078">
    <property type="entry name" value="His_Pase_superF_clade-1"/>
</dbReference>
<proteinExistence type="predicted"/>
<dbReference type="SUPFAM" id="SSF53254">
    <property type="entry name" value="Phosphoglycerate mutase-like"/>
    <property type="match status" value="1"/>
</dbReference>
<dbReference type="EMBL" id="JBHTBN010000002">
    <property type="protein sequence ID" value="MFC7357328.1"/>
    <property type="molecule type" value="Genomic_DNA"/>
</dbReference>
<dbReference type="PANTHER" id="PTHR47623">
    <property type="entry name" value="OS09G0287300 PROTEIN"/>
    <property type="match status" value="1"/>
</dbReference>
<protein>
    <submittedName>
        <fullName evidence="1">SixA phosphatase family protein</fullName>
    </submittedName>
</protein>
<dbReference type="InterPro" id="IPR029033">
    <property type="entry name" value="His_PPase_superfam"/>
</dbReference>
<sequence length="183" mass="20846">MSIDRLYLSEEKKETKKNTSNTMKTLYMVRHAKSSWKHDVIDHQRPLKKRGENDATLVSEKIATEVPAPQKMISSDAVRALTTATYFKKTFGISEDDFSTNHDLYDFSGQNVMKIIKNLDDTLDRVMIVGHNHAFTSVANMLGNSYIENVPTCGFVMLEFETDSWSNITTGKTARTLFPRDLK</sequence>
<gene>
    <name evidence="1" type="ORF">ACFQO1_06495</name>
</gene>
<name>A0ABW2MUI4_9FLAO</name>
<evidence type="ECO:0000313" key="2">
    <source>
        <dbReference type="Proteomes" id="UP001596415"/>
    </source>
</evidence>
<reference evidence="2" key="1">
    <citation type="journal article" date="2019" name="Int. J. Syst. Evol. Microbiol.">
        <title>The Global Catalogue of Microorganisms (GCM) 10K type strain sequencing project: providing services to taxonomists for standard genome sequencing and annotation.</title>
        <authorList>
            <consortium name="The Broad Institute Genomics Platform"/>
            <consortium name="The Broad Institute Genome Sequencing Center for Infectious Disease"/>
            <person name="Wu L."/>
            <person name="Ma J."/>
        </authorList>
    </citation>
    <scope>NUCLEOTIDE SEQUENCE [LARGE SCALE GENOMIC DNA]</scope>
    <source>
        <strain evidence="2">CGMCC 1.16306</strain>
    </source>
</reference>